<feature type="region of interest" description="Disordered" evidence="3">
    <location>
        <begin position="664"/>
        <end position="686"/>
    </location>
</feature>
<dbReference type="PANTHER" id="PTHR44845">
    <property type="entry name" value="CARRIER DOMAIN-CONTAINING PROTEIN"/>
    <property type="match status" value="1"/>
</dbReference>
<dbReference type="VEuPathDB" id="VectorBase:PHUM456920"/>
<dbReference type="EMBL" id="AAZO01005558">
    <property type="status" value="NOT_ANNOTATED_CDS"/>
    <property type="molecule type" value="Genomic_DNA"/>
</dbReference>
<evidence type="ECO:0000259" key="4">
    <source>
        <dbReference type="Pfam" id="PF00501"/>
    </source>
</evidence>
<reference evidence="5" key="2">
    <citation type="submission" date="2007-04" db="EMBL/GenBank/DDBJ databases">
        <title>The genome of the human body louse.</title>
        <authorList>
            <consortium name="The Human Body Louse Genome Consortium"/>
            <person name="Kirkness E."/>
            <person name="Walenz B."/>
            <person name="Hass B."/>
            <person name="Bruggner R."/>
            <person name="Strausberg R."/>
        </authorList>
    </citation>
    <scope>NUCLEOTIDE SEQUENCE</scope>
    <source>
        <strain evidence="5">USDA</strain>
    </source>
</reference>
<dbReference type="FunCoup" id="E0VUZ0">
    <property type="interactions" value="20"/>
</dbReference>
<sequence length="902" mass="102388">MNTYVSSSNGGVGGVVNSIVKGKKVQLVTSRDPVTLHRIFENTVEINIRESTTQQIALIKNDEKILFTDLNKLSNKLARGMIKRLPVNNTQIGNVDGDIIISVCMKPSIDLIVTLLAIWKMGAAYLPLDVDFPKNRIKHILDESKPVMTITDVSDVGDEFTSMTKYSELKNFSSNFPDNNLSDVEMIKPNTSKNEYIGAVLYTSGSTGIPKGVRISHLAILNRLKWQFRTFPYSATEKICVFKTALTFVDSICELWGPLLNGRTLLILSKEETKNPEKLTEILNENQVERLVLVPTLLQSILMFSNMKEEDFLPKLKLWVCSGETLQPSLARKFFQRFQNEKILCNFYGSTEIMGDVSYYEIRTERDLETGQTVPIGKPIDNCVLYILDEHHHPVRGGEIGELYVSGLNLASGYVRGRDPDKFLENFVEPDIGHFKLYKTGDFARVDKNIIYYEGRKDQQIKVRGHRVDLSEIESALLKIDEIDKCVVLTYRPGQIDQTVISYVILNIDNNNNITETEIENKLKKLLPSYMIPQIIIIDKFPLLVNGKIDRQTLLAKYKDENYSSKVIDNNNNNAMDFTGIPEKDMEKAKILFDVVLNVLGKSLRDSINVKSNFYSLGGNSINSVMAVIMIQNRGYNLGIGDFIFSKNLNEIIDKMIKKENQSKDDDDKILNGGGEGGGEGEGKKNNKQYKSVMLKEEHKNDVFDIIASSFYEKADLERLLNPPVKFDDFIELMNVLWPHLLDKNLSFVAIDKNDGNVKGVALNFDAFDEPEVKINPNNKLNVTFEFLEYLEKPLREKKLPNGINKVLHSFMMGSRTNLTPQETIEIFFFMEDEILKLGKERNFEGIFTTNTNPLTQQIGSDVNNYETLLDYQVNEYVAPDGSKPFATALDSQRTIVSWKKI</sequence>
<evidence type="ECO:0000256" key="1">
    <source>
        <dbReference type="ARBA" id="ARBA00022450"/>
    </source>
</evidence>
<evidence type="ECO:0000313" key="6">
    <source>
        <dbReference type="EnsemblMetazoa" id="PHUM456920-PA"/>
    </source>
</evidence>
<dbReference type="Proteomes" id="UP000009046">
    <property type="component" value="Unassembled WGS sequence"/>
</dbReference>
<evidence type="ECO:0000256" key="2">
    <source>
        <dbReference type="ARBA" id="ARBA00022553"/>
    </source>
</evidence>
<dbReference type="GO" id="GO:0047462">
    <property type="term" value="F:phenylalanine racemase (ATP-hydrolyzing) activity"/>
    <property type="evidence" value="ECO:0007669"/>
    <property type="project" value="UniProtKB-EC"/>
</dbReference>
<accession>E0VUZ0</accession>
<dbReference type="EMBL" id="DS235797">
    <property type="protein sequence ID" value="EEB17196.1"/>
    <property type="molecule type" value="Genomic_DNA"/>
</dbReference>
<dbReference type="InterPro" id="IPR042099">
    <property type="entry name" value="ANL_N_sf"/>
</dbReference>
<dbReference type="InParanoid" id="E0VUZ0"/>
<evidence type="ECO:0000256" key="3">
    <source>
        <dbReference type="SAM" id="MobiDB-lite"/>
    </source>
</evidence>
<dbReference type="AlphaFoldDB" id="E0VUZ0"/>
<evidence type="ECO:0000313" key="5">
    <source>
        <dbReference type="EMBL" id="EEB17196.1"/>
    </source>
</evidence>
<name>E0VUZ0_PEDHC</name>
<dbReference type="RefSeq" id="XP_002429934.1">
    <property type="nucleotide sequence ID" value="XM_002429889.1"/>
</dbReference>
<keyword evidence="7" id="KW-1185">Reference proteome</keyword>
<evidence type="ECO:0000313" key="7">
    <source>
        <dbReference type="Proteomes" id="UP000009046"/>
    </source>
</evidence>
<dbReference type="eggNOG" id="KOG1178">
    <property type="taxonomic scope" value="Eukaryota"/>
</dbReference>
<dbReference type="KEGG" id="phu:Phum_PHUM456920"/>
<proteinExistence type="predicted"/>
<reference evidence="5" key="1">
    <citation type="submission" date="2007-04" db="EMBL/GenBank/DDBJ databases">
        <title>Annotation of Pediculus humanus corporis strain USDA.</title>
        <authorList>
            <person name="Kirkness E."/>
            <person name="Hannick L."/>
            <person name="Hass B."/>
            <person name="Bruggner R."/>
            <person name="Lawson D."/>
            <person name="Bidwell S."/>
            <person name="Joardar V."/>
            <person name="Caler E."/>
            <person name="Walenz B."/>
            <person name="Inman J."/>
            <person name="Schobel S."/>
            <person name="Galinsky K."/>
            <person name="Amedeo P."/>
            <person name="Strausberg R."/>
        </authorList>
    </citation>
    <scope>NUCLEOTIDE SEQUENCE</scope>
    <source>
        <strain evidence="5">USDA</strain>
    </source>
</reference>
<dbReference type="STRING" id="121224.E0VUZ0"/>
<dbReference type="OMA" id="FMMGTAE"/>
<feature type="domain" description="AMP-dependent synthetase/ligase" evidence="4">
    <location>
        <begin position="52"/>
        <end position="414"/>
    </location>
</feature>
<dbReference type="PANTHER" id="PTHR44845:SF6">
    <property type="entry name" value="BETA-ALANINE-ACTIVATING ENZYME"/>
    <property type="match status" value="1"/>
</dbReference>
<dbReference type="SUPFAM" id="SSF56801">
    <property type="entry name" value="Acetyl-CoA synthetase-like"/>
    <property type="match status" value="1"/>
</dbReference>
<dbReference type="Pfam" id="PF00501">
    <property type="entry name" value="AMP-binding"/>
    <property type="match status" value="1"/>
</dbReference>
<reference evidence="6" key="3">
    <citation type="submission" date="2020-05" db="UniProtKB">
        <authorList>
            <consortium name="EnsemblMetazoa"/>
        </authorList>
    </citation>
    <scope>IDENTIFICATION</scope>
    <source>
        <strain evidence="6">USDA</strain>
    </source>
</reference>
<keyword evidence="5" id="KW-0413">Isomerase</keyword>
<dbReference type="EnsemblMetazoa" id="PHUM456920-RA">
    <property type="protein sequence ID" value="PHUM456920-PA"/>
    <property type="gene ID" value="PHUM456920"/>
</dbReference>
<dbReference type="CTD" id="8230644"/>
<dbReference type="PROSITE" id="PS00455">
    <property type="entry name" value="AMP_BINDING"/>
    <property type="match status" value="1"/>
</dbReference>
<dbReference type="InterPro" id="IPR045851">
    <property type="entry name" value="AMP-bd_C_sf"/>
</dbReference>
<dbReference type="CDD" id="cd05930">
    <property type="entry name" value="A_NRPS"/>
    <property type="match status" value="1"/>
</dbReference>
<dbReference type="InterPro" id="IPR036736">
    <property type="entry name" value="ACP-like_sf"/>
</dbReference>
<dbReference type="EC" id="5.1.1.11" evidence="5"/>
<dbReference type="InterPro" id="IPR020845">
    <property type="entry name" value="AMP-binding_CS"/>
</dbReference>
<keyword evidence="2" id="KW-0597">Phosphoprotein</keyword>
<dbReference type="InterPro" id="IPR000873">
    <property type="entry name" value="AMP-dep_synth/lig_dom"/>
</dbReference>
<dbReference type="Gene3D" id="3.40.630.30">
    <property type="match status" value="1"/>
</dbReference>
<dbReference type="HOGENOM" id="CLU_000022_2_12_1"/>
<dbReference type="GeneID" id="8230644"/>
<dbReference type="Gene3D" id="3.40.50.12780">
    <property type="entry name" value="N-terminal domain of ligase-like"/>
    <property type="match status" value="1"/>
</dbReference>
<keyword evidence="1" id="KW-0596">Phosphopantetheine</keyword>
<protein>
    <submittedName>
        <fullName evidence="5 6">Firefly luciferase, putative</fullName>
        <ecNumber evidence="5">5.1.1.11</ecNumber>
    </submittedName>
</protein>
<dbReference type="SUPFAM" id="SSF47336">
    <property type="entry name" value="ACP-like"/>
    <property type="match status" value="1"/>
</dbReference>
<organism>
    <name type="scientific">Pediculus humanus subsp. corporis</name>
    <name type="common">Body louse</name>
    <dbReference type="NCBI Taxonomy" id="121224"/>
    <lineage>
        <taxon>Eukaryota</taxon>
        <taxon>Metazoa</taxon>
        <taxon>Ecdysozoa</taxon>
        <taxon>Arthropoda</taxon>
        <taxon>Hexapoda</taxon>
        <taxon>Insecta</taxon>
        <taxon>Pterygota</taxon>
        <taxon>Neoptera</taxon>
        <taxon>Paraneoptera</taxon>
        <taxon>Psocodea</taxon>
        <taxon>Troctomorpha</taxon>
        <taxon>Phthiraptera</taxon>
        <taxon>Anoplura</taxon>
        <taxon>Pediculidae</taxon>
        <taxon>Pediculus</taxon>
    </lineage>
</organism>
<dbReference type="Gene3D" id="3.30.300.30">
    <property type="match status" value="1"/>
</dbReference>
<gene>
    <name evidence="6" type="primary">8230644</name>
    <name evidence="5" type="ORF">Phum_PHUM456920</name>
</gene>
<dbReference type="OrthoDB" id="416786at2759"/>